<feature type="region of interest" description="Disordered" evidence="1">
    <location>
        <begin position="1364"/>
        <end position="1419"/>
    </location>
</feature>
<dbReference type="InterPro" id="IPR029787">
    <property type="entry name" value="Nucleotide_cyclase"/>
</dbReference>
<reference evidence="3" key="1">
    <citation type="journal article" date="2020" name="bioRxiv">
        <title>Comparative genomics of Chlamydomonas.</title>
        <authorList>
            <person name="Craig R.J."/>
            <person name="Hasan A.R."/>
            <person name="Ness R.W."/>
            <person name="Keightley P.D."/>
        </authorList>
    </citation>
    <scope>NUCLEOTIDE SEQUENCE</scope>
    <source>
        <strain evidence="3">CCAP 11/70</strain>
    </source>
</reference>
<feature type="region of interest" description="Disordered" evidence="1">
    <location>
        <begin position="1095"/>
        <end position="1150"/>
    </location>
</feature>
<dbReference type="Gene3D" id="3.40.190.10">
    <property type="entry name" value="Periplasmic binding protein-like II"/>
    <property type="match status" value="1"/>
</dbReference>
<dbReference type="PROSITE" id="PS50125">
    <property type="entry name" value="GUANYLATE_CYCLASE_2"/>
    <property type="match status" value="1"/>
</dbReference>
<accession>A0A836C725</accession>
<dbReference type="Pfam" id="PF00211">
    <property type="entry name" value="Guanylate_cyc"/>
    <property type="match status" value="1"/>
</dbReference>
<evidence type="ECO:0000256" key="1">
    <source>
        <dbReference type="SAM" id="MobiDB-lite"/>
    </source>
</evidence>
<feature type="compositionally biased region" description="Gly residues" evidence="1">
    <location>
        <begin position="1132"/>
        <end position="1145"/>
    </location>
</feature>
<feature type="region of interest" description="Disordered" evidence="1">
    <location>
        <begin position="1295"/>
        <end position="1352"/>
    </location>
</feature>
<feature type="compositionally biased region" description="Polar residues" evidence="1">
    <location>
        <begin position="709"/>
        <end position="725"/>
    </location>
</feature>
<feature type="compositionally biased region" description="Gly residues" evidence="1">
    <location>
        <begin position="1381"/>
        <end position="1415"/>
    </location>
</feature>
<dbReference type="GO" id="GO:0009190">
    <property type="term" value="P:cyclic nucleotide biosynthetic process"/>
    <property type="evidence" value="ECO:0007669"/>
    <property type="project" value="InterPro"/>
</dbReference>
<proteinExistence type="predicted"/>
<feature type="compositionally biased region" description="Gly residues" evidence="1">
    <location>
        <begin position="1231"/>
        <end position="1249"/>
    </location>
</feature>
<dbReference type="OrthoDB" id="568473at2759"/>
<dbReference type="InterPro" id="IPR050697">
    <property type="entry name" value="Adenylyl/Guanylyl_Cyclase_3/4"/>
</dbReference>
<dbReference type="InterPro" id="IPR001054">
    <property type="entry name" value="A/G_cyclase"/>
</dbReference>
<organism evidence="3 4">
    <name type="scientific">Edaphochlamys debaryana</name>
    <dbReference type="NCBI Taxonomy" id="47281"/>
    <lineage>
        <taxon>Eukaryota</taxon>
        <taxon>Viridiplantae</taxon>
        <taxon>Chlorophyta</taxon>
        <taxon>core chlorophytes</taxon>
        <taxon>Chlorophyceae</taxon>
        <taxon>CS clade</taxon>
        <taxon>Chlamydomonadales</taxon>
        <taxon>Chlamydomonadales incertae sedis</taxon>
        <taxon>Edaphochlamys</taxon>
    </lineage>
</organism>
<evidence type="ECO:0000313" key="4">
    <source>
        <dbReference type="Proteomes" id="UP000612055"/>
    </source>
</evidence>
<dbReference type="GO" id="GO:0035556">
    <property type="term" value="P:intracellular signal transduction"/>
    <property type="evidence" value="ECO:0007669"/>
    <property type="project" value="InterPro"/>
</dbReference>
<evidence type="ECO:0000313" key="3">
    <source>
        <dbReference type="EMBL" id="KAG2501549.1"/>
    </source>
</evidence>
<feature type="region of interest" description="Disordered" evidence="1">
    <location>
        <begin position="709"/>
        <end position="735"/>
    </location>
</feature>
<dbReference type="PANTHER" id="PTHR43081:SF1">
    <property type="entry name" value="ADENYLATE CYCLASE, TERMINAL-DIFFERENTIATION SPECIFIC"/>
    <property type="match status" value="1"/>
</dbReference>
<feature type="compositionally biased region" description="Low complexity" evidence="1">
    <location>
        <begin position="1250"/>
        <end position="1264"/>
    </location>
</feature>
<feature type="domain" description="Guanylate cyclase" evidence="2">
    <location>
        <begin position="588"/>
        <end position="646"/>
    </location>
</feature>
<feature type="region of interest" description="Disordered" evidence="1">
    <location>
        <begin position="1214"/>
        <end position="1270"/>
    </location>
</feature>
<dbReference type="EMBL" id="JAEHOE010000001">
    <property type="protein sequence ID" value="KAG2501549.1"/>
    <property type="molecule type" value="Genomic_DNA"/>
</dbReference>
<sequence>MSRSYIACVEGNEDDSSQVSSLQIMAPTGLFTALDSLATAYEEATGTAVDIVPVDESQLLLEVLFEYTNNLTTMHDAWIIYLDDGYYQLEQAGAMMDLTNLTAASDAAGYRGTPAQWYEVPYALQRLALSYDNVRPPPNTVAVPHHWAMPIDGSVPLMYYRKDVFARFNLTAPRTWSEVLYISSILNNTNFDDDDDTFEQAVCFKPDPDCTYASALGMVLAPYLQYGGTAQGGFLQPEDLLPLFGNEGAVEALRVYGQLLRYHTPLAVEGEECTYGRAARSFALGDCYMAFGWGDVFKMAELGVGGGPLFVKGRYDVAALPGSEEVWDRTLQQRVPCTAARCPLGLGGQPELISRLQDGAAVYVNRAAYLPYGGMAGVVGSAVSPERQRAAFGFLSYVSNANLNLSLSADNMIVPFRSDALSPSRLPDFVAAGFDAAPTAAYMAAVSATLAHPNLVPGPVIMRVEALRALVDVASANLSAGMAPAAVGSLLQAQVEEQVLDYEAGWGWRQSLKAAYWAWTGYTPPASNSTGSGGGAEDVEMPAVSLAVPVASAVVVLLLSTLYEFRKHRQHRSLFGKVVAPGPFEDTTLLVTDIQDSTALWETLPSAVMDRAIKEHHSCLRRLLLKHNGYESATEGDSFLLAFHCPEDALLFAMEAQVALLECAWPMELLDCDVCRPAYVVHNDGDKRAGLLADGGDAAGGLMALPRANSSLSHKSTSEEASSPQASNALGASGASGGTSEVNTFLTACQASWKEANATTPNNVLIFRGLRVRMGMHAGISNEADVAYNKAAARMQYSGEILQYAKSVGDAAAGGMILLSEATYRRLPMERLWDKAMVMHVGEYKLKDDLPVLPLYQVTGRRLMGRLGYLSGMRFKEQLSKGVFTAPLGAVAMAFTGVVGVPTLLAWDEPMTREALGLLAASVGEQVVRHNGYLVEAGEQQIHAVFPSAADALLFSLAAHQALMEVAWPEPLLDHELAEELIVGDAVVFRGIRVKTGVDVGHAVGEVNALTGRICYRGKVVARSARISQNASSNQVLCSGEAWAAAMAGAAGPLQLRGVVGDRLGPFKLRGVAEKVEVVQVRLQRHDVAGAEGWAQDLHGGEGGAAADASAGGGGGSAPHSRPESRNITGLGPDGGGGGEGGGGVLSPSGSRPFAFLSRAVGLATASAGGDDAKALSGSALPSSPRRFSGLLRSVRTQSFSAASGLIHRMAHKAKGPARAMTTGVAPEASSGGGGAGEPSGSGSGGHSPGGSTPASGAATPLAGVGSGGGAAAAAVASGSLSPVRAASVGSQHGLFRGLRGTPPSRGQSPLAQAAGSPSARRLLPGWGPGGGGALGSPIAGGQAPMGRASDASDISTMVATSLPVSRPSHPHVGAASDGQGDAGAGGGEGAGAGGEAAGAGGHGGGTEGGEGPGWVPGEMLGEALAGVVEEDESARISDRASLVAALR</sequence>
<dbReference type="SUPFAM" id="SSF53850">
    <property type="entry name" value="Periplasmic binding protein-like II"/>
    <property type="match status" value="1"/>
</dbReference>
<evidence type="ECO:0000259" key="2">
    <source>
        <dbReference type="PROSITE" id="PS50125"/>
    </source>
</evidence>
<comment type="caution">
    <text evidence="3">The sequence shown here is derived from an EMBL/GenBank/DDBJ whole genome shotgun (WGS) entry which is preliminary data.</text>
</comment>
<dbReference type="PANTHER" id="PTHR43081">
    <property type="entry name" value="ADENYLATE CYCLASE, TERMINAL-DIFFERENTIATION SPECIFIC-RELATED"/>
    <property type="match status" value="1"/>
</dbReference>
<name>A0A836C725_9CHLO</name>
<protein>
    <recommendedName>
        <fullName evidence="2">Guanylate cyclase domain-containing protein</fullName>
    </recommendedName>
</protein>
<dbReference type="Gene3D" id="3.30.70.1230">
    <property type="entry name" value="Nucleotide cyclase"/>
    <property type="match status" value="2"/>
</dbReference>
<dbReference type="SUPFAM" id="SSF55073">
    <property type="entry name" value="Nucleotide cyclase"/>
    <property type="match status" value="2"/>
</dbReference>
<keyword evidence="4" id="KW-1185">Reference proteome</keyword>
<gene>
    <name evidence="3" type="ORF">HYH03_000056</name>
</gene>
<dbReference type="Proteomes" id="UP000612055">
    <property type="component" value="Unassembled WGS sequence"/>
</dbReference>